<comment type="caution">
    <text evidence="1">The sequence shown here is derived from an EMBL/GenBank/DDBJ whole genome shotgun (WGS) entry which is preliminary data.</text>
</comment>
<reference evidence="1" key="2">
    <citation type="journal article" date="2022" name="New Phytol.">
        <title>Evolutionary transition to the ectomycorrhizal habit in the genomes of a hyperdiverse lineage of mushroom-forming fungi.</title>
        <authorList>
            <person name="Looney B."/>
            <person name="Miyauchi S."/>
            <person name="Morin E."/>
            <person name="Drula E."/>
            <person name="Courty P.E."/>
            <person name="Kohler A."/>
            <person name="Kuo A."/>
            <person name="LaButti K."/>
            <person name="Pangilinan J."/>
            <person name="Lipzen A."/>
            <person name="Riley R."/>
            <person name="Andreopoulos W."/>
            <person name="He G."/>
            <person name="Johnson J."/>
            <person name="Nolan M."/>
            <person name="Tritt A."/>
            <person name="Barry K.W."/>
            <person name="Grigoriev I.V."/>
            <person name="Nagy L.G."/>
            <person name="Hibbett D."/>
            <person name="Henrissat B."/>
            <person name="Matheny P.B."/>
            <person name="Labbe J."/>
            <person name="Martin F.M."/>
        </authorList>
    </citation>
    <scope>NUCLEOTIDE SEQUENCE</scope>
    <source>
        <strain evidence="1">HHB10654</strain>
    </source>
</reference>
<evidence type="ECO:0000313" key="2">
    <source>
        <dbReference type="Proteomes" id="UP000814140"/>
    </source>
</evidence>
<gene>
    <name evidence="1" type="ORF">BV25DRAFT_1918126</name>
</gene>
<organism evidence="1 2">
    <name type="scientific">Artomyces pyxidatus</name>
    <dbReference type="NCBI Taxonomy" id="48021"/>
    <lineage>
        <taxon>Eukaryota</taxon>
        <taxon>Fungi</taxon>
        <taxon>Dikarya</taxon>
        <taxon>Basidiomycota</taxon>
        <taxon>Agaricomycotina</taxon>
        <taxon>Agaricomycetes</taxon>
        <taxon>Russulales</taxon>
        <taxon>Auriscalpiaceae</taxon>
        <taxon>Artomyces</taxon>
    </lineage>
</organism>
<protein>
    <submittedName>
        <fullName evidence="1">Cytochrome P450</fullName>
    </submittedName>
</protein>
<sequence>MGAEVDFKSIRQDVKKARENRLFSSPPSPLIYIMPTSYSNLFFLGAGLIFCIVLHRRRQRNGLSRPPGPRGLPVIGNLLDIPKERSWLTYSEWAKTYGDIISIEVFGQVIVVLQSPKAVRDLLDKKGAIYSDRPTLPFYELAKWGWFLPMARSDDQWRAGRRALERGLRPSSALQYRPMFKARTHELLQRLIAQSGNFKDDLEQYESATNMSIAYGYDVQSNDDKFVKTARDFVRMTQQAALPGSMLVNDLPFLKYLPDWLPGTGFKVLAKKSCELGEEVINGPLEFVKEAMSNGTAKLSLAVDALREVHTAKQERDLAIALGSLHAAASDSMVAVLSSLFLVLVLHPSVQEKAQKELDRVTGGTRLPDYEDRSSLPYLDALCKELLRWQMIAPLAFPHATIEDDVYDGYFIPKGSLVMANGWSMLHDPTQYPEPDTFKPERHLNADGAFIDDPTMNTVFGFGKRICPGRHLVDQKLFIAVALVLSTLTFAKAKDANGNEIPVEGTFSGNILNQPDPFQCSIVPRNQAALQLITAAVE</sequence>
<dbReference type="EMBL" id="MU277222">
    <property type="protein sequence ID" value="KAI0060009.1"/>
    <property type="molecule type" value="Genomic_DNA"/>
</dbReference>
<proteinExistence type="predicted"/>
<reference evidence="1" key="1">
    <citation type="submission" date="2021-03" db="EMBL/GenBank/DDBJ databases">
        <authorList>
            <consortium name="DOE Joint Genome Institute"/>
            <person name="Ahrendt S."/>
            <person name="Looney B.P."/>
            <person name="Miyauchi S."/>
            <person name="Morin E."/>
            <person name="Drula E."/>
            <person name="Courty P.E."/>
            <person name="Chicoki N."/>
            <person name="Fauchery L."/>
            <person name="Kohler A."/>
            <person name="Kuo A."/>
            <person name="Labutti K."/>
            <person name="Pangilinan J."/>
            <person name="Lipzen A."/>
            <person name="Riley R."/>
            <person name="Andreopoulos W."/>
            <person name="He G."/>
            <person name="Johnson J."/>
            <person name="Barry K.W."/>
            <person name="Grigoriev I.V."/>
            <person name="Nagy L."/>
            <person name="Hibbett D."/>
            <person name="Henrissat B."/>
            <person name="Matheny P.B."/>
            <person name="Labbe J."/>
            <person name="Martin F."/>
        </authorList>
    </citation>
    <scope>NUCLEOTIDE SEQUENCE</scope>
    <source>
        <strain evidence="1">HHB10654</strain>
    </source>
</reference>
<keyword evidence="2" id="KW-1185">Reference proteome</keyword>
<accession>A0ACB8STT2</accession>
<name>A0ACB8STT2_9AGAM</name>
<evidence type="ECO:0000313" key="1">
    <source>
        <dbReference type="EMBL" id="KAI0060009.1"/>
    </source>
</evidence>
<dbReference type="Proteomes" id="UP000814140">
    <property type="component" value="Unassembled WGS sequence"/>
</dbReference>